<dbReference type="InterPro" id="IPR021878">
    <property type="entry name" value="TgpA_N"/>
</dbReference>
<dbReference type="InterPro" id="IPR052901">
    <property type="entry name" value="Bact_TGase-like"/>
</dbReference>
<dbReference type="EMBL" id="JAUHQA010000001">
    <property type="protein sequence ID" value="MDN4479530.1"/>
    <property type="molecule type" value="Genomic_DNA"/>
</dbReference>
<feature type="transmembrane region" description="Helical" evidence="2">
    <location>
        <begin position="143"/>
        <end position="163"/>
    </location>
</feature>
<feature type="transmembrane region" description="Helical" evidence="2">
    <location>
        <begin position="60"/>
        <end position="79"/>
    </location>
</feature>
<dbReference type="Proteomes" id="UP001172708">
    <property type="component" value="Unassembled WGS sequence"/>
</dbReference>
<dbReference type="PANTHER" id="PTHR42736">
    <property type="entry name" value="PROTEIN-GLUTAMINE GAMMA-GLUTAMYLTRANSFERASE"/>
    <property type="match status" value="1"/>
</dbReference>
<dbReference type="SUPFAM" id="SSF54001">
    <property type="entry name" value="Cysteine proteinases"/>
    <property type="match status" value="1"/>
</dbReference>
<feature type="transmembrane region" description="Helical" evidence="2">
    <location>
        <begin position="33"/>
        <end position="53"/>
    </location>
</feature>
<dbReference type="PANTHER" id="PTHR42736:SF1">
    <property type="entry name" value="PROTEIN-GLUTAMINE GAMMA-GLUTAMYLTRANSFERASE"/>
    <property type="match status" value="1"/>
</dbReference>
<protein>
    <submittedName>
        <fullName evidence="4">DUF3488 and transglutaminase-like domain-containing protein</fullName>
    </submittedName>
</protein>
<keyword evidence="2" id="KW-0472">Membrane</keyword>
<keyword evidence="5" id="KW-1185">Reference proteome</keyword>
<evidence type="ECO:0000313" key="5">
    <source>
        <dbReference type="Proteomes" id="UP001172708"/>
    </source>
</evidence>
<feature type="region of interest" description="Disordered" evidence="1">
    <location>
        <begin position="543"/>
        <end position="589"/>
    </location>
</feature>
<sequence length="727" mass="76654">MAARSPWLATPLIAVATFLGVFGLGVMIELGSWLRTVAFVLAVATLTVVVTRVLSRSRALPTLTGAIAAIVTMVPLFAVSEDGQSRALPTPGALRDLGSAIRAGVDYAGATVAPAAPDPSFTALIAACVVALFLVAEHLAVSWRAAATSGLLLLIPWLPAVIFQHRVSTTALIGAIAAWLVALALTRRPSAVERRPAVGGAVAATTATLAGVLLVAPTALGGLGWGMIPRIDAPAGLDTATRLNLALDLRTSLTANSTTPVMVYSTTGGRPDAFRLYSLTDFDGVRWSREATETPVEPAGAGPLWPEPVDAWEDRERARIEMQVLDLPERNLPLPPTPRTVEIDGPWFYDAERDEVVGDGVTARDVRYSIITDTEFHQQEDLEAAQSIIAAGGGPADPRYLSISPAIDSTRVRDLAEEVTDGATTRYDLALALQSYLRDGSEFTYDTSVDPTGGDAVSTFLDDREGYCVQFATTMVVMARSLNIPARMAVGFLSGSVTDSGTYVVQGGDAHAWPELWFPGEGWVRFEPTPAIQSGVPPAYADPYSGNATAPEGLTPGEIPGIVPGDPVAPDGQTPGDQGSPGRPSSPDPTVPLWAWIAIGVAVLAVAAGALWWWSQRGTLRGSRRRGPEAAWESLRRRLPAPMRWPASLTPHEAAEHVASAMRETGPGLTGGATESMTRLAHAVADHRYAPGGSAVDAEHLHAWADAVVQEVEDDASARGKEASVRS</sequence>
<evidence type="ECO:0000259" key="3">
    <source>
        <dbReference type="SMART" id="SM00460"/>
    </source>
</evidence>
<organism evidence="4 5">
    <name type="scientific">Demequina muriae</name>
    <dbReference type="NCBI Taxonomy" id="3051664"/>
    <lineage>
        <taxon>Bacteria</taxon>
        <taxon>Bacillati</taxon>
        <taxon>Actinomycetota</taxon>
        <taxon>Actinomycetes</taxon>
        <taxon>Micrococcales</taxon>
        <taxon>Demequinaceae</taxon>
        <taxon>Demequina</taxon>
    </lineage>
</organism>
<reference evidence="4" key="1">
    <citation type="submission" date="2023-06" db="EMBL/GenBank/DDBJ databases">
        <title>Egi l300058.</title>
        <authorList>
            <person name="Gao L."/>
            <person name="Fang B.-Z."/>
            <person name="Li W.-J."/>
        </authorList>
    </citation>
    <scope>NUCLEOTIDE SEQUENCE</scope>
    <source>
        <strain evidence="4">EGI L300058</strain>
    </source>
</reference>
<feature type="domain" description="Transglutaminase-like" evidence="3">
    <location>
        <begin position="460"/>
        <end position="530"/>
    </location>
</feature>
<dbReference type="RefSeq" id="WP_301140690.1">
    <property type="nucleotide sequence ID" value="NZ_JAUHQA010000001.1"/>
</dbReference>
<dbReference type="Pfam" id="PF01841">
    <property type="entry name" value="Transglut_core"/>
    <property type="match status" value="1"/>
</dbReference>
<gene>
    <name evidence="4" type="ORF">QQX02_01150</name>
</gene>
<dbReference type="Pfam" id="PF11992">
    <property type="entry name" value="TgpA_N"/>
    <property type="match status" value="1"/>
</dbReference>
<accession>A0ABT8GDM7</accession>
<feature type="transmembrane region" description="Helical" evidence="2">
    <location>
        <begin position="593"/>
        <end position="614"/>
    </location>
</feature>
<comment type="caution">
    <text evidence="4">The sequence shown here is derived from an EMBL/GenBank/DDBJ whole genome shotgun (WGS) entry which is preliminary data.</text>
</comment>
<feature type="transmembrane region" description="Helical" evidence="2">
    <location>
        <begin position="119"/>
        <end position="136"/>
    </location>
</feature>
<feature type="transmembrane region" description="Helical" evidence="2">
    <location>
        <begin position="169"/>
        <end position="186"/>
    </location>
</feature>
<dbReference type="Gene3D" id="3.10.620.30">
    <property type="match status" value="1"/>
</dbReference>
<evidence type="ECO:0000256" key="1">
    <source>
        <dbReference type="SAM" id="MobiDB-lite"/>
    </source>
</evidence>
<evidence type="ECO:0000313" key="4">
    <source>
        <dbReference type="EMBL" id="MDN4479530.1"/>
    </source>
</evidence>
<keyword evidence="2" id="KW-0812">Transmembrane</keyword>
<keyword evidence="2" id="KW-1133">Transmembrane helix</keyword>
<dbReference type="InterPro" id="IPR002931">
    <property type="entry name" value="Transglutaminase-like"/>
</dbReference>
<dbReference type="InterPro" id="IPR038765">
    <property type="entry name" value="Papain-like_cys_pep_sf"/>
</dbReference>
<feature type="transmembrane region" description="Helical" evidence="2">
    <location>
        <begin position="198"/>
        <end position="225"/>
    </location>
</feature>
<proteinExistence type="predicted"/>
<evidence type="ECO:0000256" key="2">
    <source>
        <dbReference type="SAM" id="Phobius"/>
    </source>
</evidence>
<name>A0ABT8GDM7_9MICO</name>
<dbReference type="SMART" id="SM00460">
    <property type="entry name" value="TGc"/>
    <property type="match status" value="1"/>
</dbReference>